<evidence type="ECO:0000259" key="4">
    <source>
        <dbReference type="Pfam" id="PF23314"/>
    </source>
</evidence>
<evidence type="ECO:0008006" key="8">
    <source>
        <dbReference type="Google" id="ProtNLM"/>
    </source>
</evidence>
<dbReference type="InterPro" id="IPR056243">
    <property type="entry name" value="TASOR_ab_dom"/>
</dbReference>
<evidence type="ECO:0000256" key="1">
    <source>
        <dbReference type="ARBA" id="ARBA00008058"/>
    </source>
</evidence>
<feature type="region of interest" description="Disordered" evidence="2">
    <location>
        <begin position="618"/>
        <end position="643"/>
    </location>
</feature>
<comment type="similarity">
    <text evidence="1">Belongs to the TASOR family.</text>
</comment>
<dbReference type="Pfam" id="PF12509">
    <property type="entry name" value="DUF3715"/>
    <property type="match status" value="1"/>
</dbReference>
<feature type="domain" description="TASOR pseudo-PARP" evidence="3">
    <location>
        <begin position="2"/>
        <end position="95"/>
    </location>
</feature>
<dbReference type="PANTHER" id="PTHR16207:SF10">
    <property type="entry name" value="PROTEIN TASOR 2"/>
    <property type="match status" value="1"/>
</dbReference>
<keyword evidence="7" id="KW-1185">Reference proteome</keyword>
<protein>
    <recommendedName>
        <fullName evidence="8">DUF3715 domain-containing protein</fullName>
    </recommendedName>
</protein>
<sequence length="928" mass="104302">MYSDCLDPNRWYHGKSGYIAIIRLTKGRVKKVLENYTQNFTAPTVGFDCHVSEDLSSVSAKTSSFLAFERTQYYMYELLDDGSSETAQSPSAACPFAIVSFSYTDSKATLVAPQETSEERKLVCHYLPWRGQLQVGSQSYDVGLRSTSGALIPAKLPPVVKVDRAISMSDLTQLLPKAAFETCFSGEVYLDGSYCSLCELVPSEAEGTNSLSLLLQEIKEKDLALPVPLNDGGFLILLHTSHFLTYDETGSNTTEVLQGMFVFPDSRVIQKDTKSGWRKAAVSSDILRVLPVLSYAEGEVEKTPFNPSEELCEVLAQHMQSYAALINPGLALSPSREVSIFPDQYDVPDAHKHLYSSPEWTDEAWQNFRSYVSKPVSYQLPVSKASEILAAGQEERREDLDDDVYICLSSPEEALADPVGMGSEDQLTEQESPEDRGEHNHRSPDYLKKQMVRRRRFRHSRTFVNKDGSIQVTRQWNEDYDFNRDSKFTSDSKDRAIVRALHGPWDFSIQDTTEEVRLIVHMWIGLFYSRSTARFFHIDSNCTYPYSEGSDPLELSSGKVSAPAQPELKVNSFGALPSVADTQDPSISKALDLSKKDNSVLDQGSVILDLSLRNSSAEAVTSDPQANRKETSVSDEPKEASETVNIKSTVELQECNKTMVPSAETIDEREMDEHFRSNLNSVVKKSCKTKYRFYILVTSDDALFEETKAQLEAEGHTAIQPSEFFLGEGSSSFLLIILRNEDIAEHICEIPHLLQLKKSPGVQFAGIDEPDDVVNLTHQELFTQGGFIMFDRAALEPLSLCNMKKFTEILQELSRTGKWKWMLHYRDSRRLKENARLSAEAKEKKHFLNSCQDTGILEVLPYHECDLMSRDQPDYLTCLVRLQVQNISARYPIFITDTTTDSTFGRNGILTMTVNSFLTGSLSETFTV</sequence>
<dbReference type="PANTHER" id="PTHR16207">
    <property type="entry name" value="SET DOMAIN-CONTAINING PROTEIN"/>
    <property type="match status" value="1"/>
</dbReference>
<dbReference type="GO" id="GO:0005654">
    <property type="term" value="C:nucleoplasm"/>
    <property type="evidence" value="ECO:0007669"/>
    <property type="project" value="TreeGrafter"/>
</dbReference>
<feature type="compositionally biased region" description="Basic and acidic residues" evidence="2">
    <location>
        <begin position="433"/>
        <end position="445"/>
    </location>
</feature>
<organism evidence="6 7">
    <name type="scientific">Lates japonicus</name>
    <name type="common">Japanese lates</name>
    <dbReference type="NCBI Taxonomy" id="270547"/>
    <lineage>
        <taxon>Eukaryota</taxon>
        <taxon>Metazoa</taxon>
        <taxon>Chordata</taxon>
        <taxon>Craniata</taxon>
        <taxon>Vertebrata</taxon>
        <taxon>Euteleostomi</taxon>
        <taxon>Actinopterygii</taxon>
        <taxon>Neopterygii</taxon>
        <taxon>Teleostei</taxon>
        <taxon>Neoteleostei</taxon>
        <taxon>Acanthomorphata</taxon>
        <taxon>Carangaria</taxon>
        <taxon>Carangaria incertae sedis</taxon>
        <taxon>Centropomidae</taxon>
        <taxon>Lates</taxon>
    </lineage>
</organism>
<evidence type="ECO:0000259" key="3">
    <source>
        <dbReference type="Pfam" id="PF12509"/>
    </source>
</evidence>
<evidence type="ECO:0000313" key="6">
    <source>
        <dbReference type="EMBL" id="GLD58922.1"/>
    </source>
</evidence>
<dbReference type="EMBL" id="BRZM01000035">
    <property type="protein sequence ID" value="GLD58922.1"/>
    <property type="molecule type" value="Genomic_DNA"/>
</dbReference>
<dbReference type="Pfam" id="PF24630">
    <property type="entry name" value="PIN_TASOR"/>
    <property type="match status" value="1"/>
</dbReference>
<gene>
    <name evidence="6" type="ORF">AKAME5_001098900</name>
</gene>
<feature type="domain" description="TASOR PIN" evidence="5">
    <location>
        <begin position="786"/>
        <end position="920"/>
    </location>
</feature>
<comment type="caution">
    <text evidence="6">The sequence shown here is derived from an EMBL/GenBank/DDBJ whole genome shotgun (WGS) entry which is preliminary data.</text>
</comment>
<dbReference type="Proteomes" id="UP001279410">
    <property type="component" value="Unassembled WGS sequence"/>
</dbReference>
<reference evidence="6" key="1">
    <citation type="submission" date="2022-08" db="EMBL/GenBank/DDBJ databases">
        <title>Genome sequencing of akame (Lates japonicus).</title>
        <authorList>
            <person name="Hashiguchi Y."/>
            <person name="Takahashi H."/>
        </authorList>
    </citation>
    <scope>NUCLEOTIDE SEQUENCE</scope>
    <source>
        <strain evidence="6">Kochi</strain>
    </source>
</reference>
<evidence type="ECO:0000313" key="7">
    <source>
        <dbReference type="Proteomes" id="UP001279410"/>
    </source>
</evidence>
<feature type="compositionally biased region" description="Basic and acidic residues" evidence="2">
    <location>
        <begin position="626"/>
        <end position="641"/>
    </location>
</feature>
<proteinExistence type="inferred from homology"/>
<feature type="domain" description="TASOR alpha/beta" evidence="4">
    <location>
        <begin position="688"/>
        <end position="782"/>
    </location>
</feature>
<dbReference type="GO" id="GO:0045814">
    <property type="term" value="P:negative regulation of gene expression, epigenetic"/>
    <property type="evidence" value="ECO:0007669"/>
    <property type="project" value="InterPro"/>
</dbReference>
<name>A0AAD3R7Q7_LATJO</name>
<evidence type="ECO:0000259" key="5">
    <source>
        <dbReference type="Pfam" id="PF24630"/>
    </source>
</evidence>
<accession>A0AAD3R7Q7</accession>
<dbReference type="InterPro" id="IPR046432">
    <property type="entry name" value="TASOR"/>
</dbReference>
<dbReference type="Pfam" id="PF23314">
    <property type="entry name" value="TASOR_alpha-beta"/>
    <property type="match status" value="1"/>
</dbReference>
<dbReference type="InterPro" id="IPR056242">
    <property type="entry name" value="PIN_TASOR"/>
</dbReference>
<evidence type="ECO:0000256" key="2">
    <source>
        <dbReference type="SAM" id="MobiDB-lite"/>
    </source>
</evidence>
<dbReference type="AlphaFoldDB" id="A0AAD3R7Q7"/>
<dbReference type="InterPro" id="IPR022188">
    <property type="entry name" value="TASOR_DUF3715"/>
</dbReference>
<feature type="region of interest" description="Disordered" evidence="2">
    <location>
        <begin position="415"/>
        <end position="445"/>
    </location>
</feature>